<protein>
    <submittedName>
        <fullName evidence="3">Putative glycosyl transferase</fullName>
    </submittedName>
</protein>
<evidence type="ECO:0000259" key="2">
    <source>
        <dbReference type="Pfam" id="PF13579"/>
    </source>
</evidence>
<keyword evidence="3" id="KW-0808">Transferase</keyword>
<sequence>MKFWVIHAQENPPESKQVLGRREWRSNTLAEYLAERGHEVTRWRSAFSHQSKLMLTEGSALERFEGYDLQYIDCPKYAKHVGVARIRNHRSLASNFATLAGKRAAPPDLIHVCNVPIELCASAVAFGKRNNVPVVVDVRDLWPDIYVDFIPERLNFLKPIAKTYLDRCSRRVKYAFQHATAITALTESYLDWGLNKARRRRQSLDEVFPMCYPRLPKDLDATGLADLRNRLGVDESAVLACYIGNIGYQSDFETVIESARMLASKHPNFKIVLAGSGPRVSHLKDLAKGLPNVVIPGWLSSTEVHRLMTISSIGLIAYKCVPNFMLNIPNKFSEYLAGGLAIASAIDGEMGKLVRQHNCGFVYREGDSLDLARRLGDLLNNNQQVDAFSAASTKLHETQFDGARIFPDFCAHLESIANPLALKASA</sequence>
<dbReference type="KEGG" id="ruv:EC9_12170"/>
<dbReference type="OrthoDB" id="9811902at2"/>
<dbReference type="AlphaFoldDB" id="A0A517LWP8"/>
<evidence type="ECO:0000313" key="4">
    <source>
        <dbReference type="Proteomes" id="UP000319557"/>
    </source>
</evidence>
<reference evidence="3 4" key="1">
    <citation type="submission" date="2019-02" db="EMBL/GenBank/DDBJ databases">
        <title>Deep-cultivation of Planctomycetes and their phenomic and genomic characterization uncovers novel biology.</title>
        <authorList>
            <person name="Wiegand S."/>
            <person name="Jogler M."/>
            <person name="Boedeker C."/>
            <person name="Pinto D."/>
            <person name="Vollmers J."/>
            <person name="Rivas-Marin E."/>
            <person name="Kohn T."/>
            <person name="Peeters S.H."/>
            <person name="Heuer A."/>
            <person name="Rast P."/>
            <person name="Oberbeckmann S."/>
            <person name="Bunk B."/>
            <person name="Jeske O."/>
            <person name="Meyerdierks A."/>
            <person name="Storesund J.E."/>
            <person name="Kallscheuer N."/>
            <person name="Luecker S."/>
            <person name="Lage O.M."/>
            <person name="Pohl T."/>
            <person name="Merkel B.J."/>
            <person name="Hornburger P."/>
            <person name="Mueller R.-W."/>
            <person name="Bruemmer F."/>
            <person name="Labrenz M."/>
            <person name="Spormann A.M."/>
            <person name="Op den Camp H."/>
            <person name="Overmann J."/>
            <person name="Amann R."/>
            <person name="Jetten M.S.M."/>
            <person name="Mascher T."/>
            <person name="Medema M.H."/>
            <person name="Devos D.P."/>
            <person name="Kaster A.-K."/>
            <person name="Ovreas L."/>
            <person name="Rohde M."/>
            <person name="Galperin M.Y."/>
            <person name="Jogler C."/>
        </authorList>
    </citation>
    <scope>NUCLEOTIDE SEQUENCE [LARGE SCALE GENOMIC DNA]</scope>
    <source>
        <strain evidence="3 4">EC9</strain>
    </source>
</reference>
<dbReference type="PANTHER" id="PTHR12526">
    <property type="entry name" value="GLYCOSYLTRANSFERASE"/>
    <property type="match status" value="1"/>
</dbReference>
<dbReference type="InterPro" id="IPR001296">
    <property type="entry name" value="Glyco_trans_1"/>
</dbReference>
<evidence type="ECO:0000259" key="1">
    <source>
        <dbReference type="Pfam" id="PF00534"/>
    </source>
</evidence>
<dbReference type="SUPFAM" id="SSF53756">
    <property type="entry name" value="UDP-Glycosyltransferase/glycogen phosphorylase"/>
    <property type="match status" value="1"/>
</dbReference>
<organism evidence="3 4">
    <name type="scientific">Rosistilla ulvae</name>
    <dbReference type="NCBI Taxonomy" id="1930277"/>
    <lineage>
        <taxon>Bacteria</taxon>
        <taxon>Pseudomonadati</taxon>
        <taxon>Planctomycetota</taxon>
        <taxon>Planctomycetia</taxon>
        <taxon>Pirellulales</taxon>
        <taxon>Pirellulaceae</taxon>
        <taxon>Rosistilla</taxon>
    </lineage>
</organism>
<dbReference type="Pfam" id="PF00534">
    <property type="entry name" value="Glycos_transf_1"/>
    <property type="match status" value="1"/>
</dbReference>
<dbReference type="Gene3D" id="3.40.50.2000">
    <property type="entry name" value="Glycogen Phosphorylase B"/>
    <property type="match status" value="2"/>
</dbReference>
<dbReference type="Pfam" id="PF13579">
    <property type="entry name" value="Glyco_trans_4_4"/>
    <property type="match status" value="1"/>
</dbReference>
<keyword evidence="4" id="KW-1185">Reference proteome</keyword>
<dbReference type="InterPro" id="IPR028098">
    <property type="entry name" value="Glyco_trans_4-like_N"/>
</dbReference>
<feature type="domain" description="Glycosyl transferase family 1" evidence="1">
    <location>
        <begin position="227"/>
        <end position="392"/>
    </location>
</feature>
<evidence type="ECO:0000313" key="3">
    <source>
        <dbReference type="EMBL" id="QDS87041.1"/>
    </source>
</evidence>
<dbReference type="GO" id="GO:0016757">
    <property type="term" value="F:glycosyltransferase activity"/>
    <property type="evidence" value="ECO:0007669"/>
    <property type="project" value="InterPro"/>
</dbReference>
<dbReference type="RefSeq" id="WP_145343167.1">
    <property type="nucleotide sequence ID" value="NZ_CP036261.1"/>
</dbReference>
<dbReference type="CDD" id="cd03794">
    <property type="entry name" value="GT4_WbuB-like"/>
    <property type="match status" value="1"/>
</dbReference>
<proteinExistence type="predicted"/>
<dbReference type="EMBL" id="CP036261">
    <property type="protein sequence ID" value="QDS87041.1"/>
    <property type="molecule type" value="Genomic_DNA"/>
</dbReference>
<dbReference type="PANTHER" id="PTHR12526:SF638">
    <property type="entry name" value="SPORE COAT PROTEIN SA"/>
    <property type="match status" value="1"/>
</dbReference>
<accession>A0A517LWP8</accession>
<gene>
    <name evidence="3" type="ORF">EC9_12170</name>
</gene>
<feature type="domain" description="Glycosyltransferase subfamily 4-like N-terminal" evidence="2">
    <location>
        <begin position="26"/>
        <end position="190"/>
    </location>
</feature>
<dbReference type="Proteomes" id="UP000319557">
    <property type="component" value="Chromosome"/>
</dbReference>
<name>A0A517LWP8_9BACT</name>